<dbReference type="PANTHER" id="PTHR24330">
    <property type="entry name" value="HOMEOBOX PROTEIN BARH-LIKE"/>
    <property type="match status" value="1"/>
</dbReference>
<accession>A0A383VLY1</accession>
<reference evidence="5 6" key="1">
    <citation type="submission" date="2016-10" db="EMBL/GenBank/DDBJ databases">
        <authorList>
            <person name="Cai Z."/>
        </authorList>
    </citation>
    <scope>NUCLEOTIDE SEQUENCE [LARGE SCALE GENOMIC DNA]</scope>
</reference>
<dbReference type="EMBL" id="FNXT01000689">
    <property type="protein sequence ID" value="SZX66181.1"/>
    <property type="molecule type" value="Genomic_DNA"/>
</dbReference>
<dbReference type="InterPro" id="IPR038538">
    <property type="entry name" value="MTERF_sf"/>
</dbReference>
<evidence type="ECO:0000256" key="1">
    <source>
        <dbReference type="ARBA" id="ARBA00007692"/>
    </source>
</evidence>
<dbReference type="PANTHER" id="PTHR24330:SF19">
    <property type="entry name" value="MEDIATOR OF RNA POLYMERASE II TRANSCRIPTION SUBUNIT 29"/>
    <property type="match status" value="1"/>
</dbReference>
<evidence type="ECO:0008006" key="7">
    <source>
        <dbReference type="Google" id="ProtNLM"/>
    </source>
</evidence>
<dbReference type="GO" id="GO:0006353">
    <property type="term" value="P:DNA-templated transcription termination"/>
    <property type="evidence" value="ECO:0007669"/>
    <property type="project" value="UniProtKB-KW"/>
</dbReference>
<proteinExistence type="inferred from homology"/>
<dbReference type="InterPro" id="IPR003690">
    <property type="entry name" value="MTERF"/>
</dbReference>
<evidence type="ECO:0000313" key="6">
    <source>
        <dbReference type="Proteomes" id="UP000256970"/>
    </source>
</evidence>
<feature type="region of interest" description="Disordered" evidence="4">
    <location>
        <begin position="58"/>
        <end position="87"/>
    </location>
</feature>
<keyword evidence="2" id="KW-0806">Transcription termination</keyword>
<keyword evidence="6" id="KW-1185">Reference proteome</keyword>
<dbReference type="AlphaFoldDB" id="A0A383VLY1"/>
<name>A0A383VLY1_TETOB</name>
<gene>
    <name evidence="5" type="ORF">BQ4739_LOCUS6620</name>
</gene>
<dbReference type="InterPro" id="IPR052145">
    <property type="entry name" value="Mediator/Homeobox_domain"/>
</dbReference>
<dbReference type="GO" id="GO:0003676">
    <property type="term" value="F:nucleic acid binding"/>
    <property type="evidence" value="ECO:0007669"/>
    <property type="project" value="InterPro"/>
</dbReference>
<protein>
    <recommendedName>
        <fullName evidence="7">mTERF domain-containing protein, mitochondrial</fullName>
    </recommendedName>
</protein>
<evidence type="ECO:0000256" key="3">
    <source>
        <dbReference type="ARBA" id="ARBA00022946"/>
    </source>
</evidence>
<sequence>MQAFVSSGGIGLCRHQNVLSPSQCSTSSRHAAAAPAVRSSVSGSSTSGLQIRCQAVAEADDATEPPSASRQFRRQPQQQHQQQQQQQQQQWTYKYKWRPCPSCCAADDLHCREVEALIQNVLSFPNMPARIHKLLPAITADINSMTRFTESMASHFGKELTLCYIRKEPRLLNLDFDTVLNRCSSMRELLGIRDSDIPQMLRKCPRLLLADSQALKAAYDHIPRVIAFTPALVRALVTKYPPVLVMSPQRLAASVERLRQLCYTREEWARDFEGITPSLLAYFLRDATDQLMRLEYLASTGERPEWQLREVMKPAGRSFRSKLRNFGQWELRVKQRRAQAKAAAAAAQQQAAQQAEAAAIKAELLAVEEAGGGAGKQQQRQQQQQQQQ</sequence>
<comment type="similarity">
    <text evidence="1">Belongs to the mTERF family.</text>
</comment>
<keyword evidence="3" id="KW-0809">Transit peptide</keyword>
<dbReference type="STRING" id="3088.A0A383VLY1"/>
<evidence type="ECO:0000256" key="2">
    <source>
        <dbReference type="ARBA" id="ARBA00022472"/>
    </source>
</evidence>
<dbReference type="Gene3D" id="1.25.70.10">
    <property type="entry name" value="Transcription termination factor 3, mitochondrial"/>
    <property type="match status" value="1"/>
</dbReference>
<feature type="compositionally biased region" description="Low complexity" evidence="4">
    <location>
        <begin position="74"/>
        <end position="87"/>
    </location>
</feature>
<keyword evidence="2" id="KW-0805">Transcription regulation</keyword>
<dbReference type="Proteomes" id="UP000256970">
    <property type="component" value="Unassembled WGS sequence"/>
</dbReference>
<dbReference type="Pfam" id="PF02536">
    <property type="entry name" value="mTERF"/>
    <property type="match status" value="1"/>
</dbReference>
<evidence type="ECO:0000256" key="4">
    <source>
        <dbReference type="SAM" id="MobiDB-lite"/>
    </source>
</evidence>
<organism evidence="5 6">
    <name type="scientific">Tetradesmus obliquus</name>
    <name type="common">Green alga</name>
    <name type="synonym">Acutodesmus obliquus</name>
    <dbReference type="NCBI Taxonomy" id="3088"/>
    <lineage>
        <taxon>Eukaryota</taxon>
        <taxon>Viridiplantae</taxon>
        <taxon>Chlorophyta</taxon>
        <taxon>core chlorophytes</taxon>
        <taxon>Chlorophyceae</taxon>
        <taxon>CS clade</taxon>
        <taxon>Sphaeropleales</taxon>
        <taxon>Scenedesmaceae</taxon>
        <taxon>Tetradesmus</taxon>
    </lineage>
</organism>
<evidence type="ECO:0000313" key="5">
    <source>
        <dbReference type="EMBL" id="SZX66181.1"/>
    </source>
</evidence>
<keyword evidence="2" id="KW-0804">Transcription</keyword>